<feature type="region of interest" description="Disordered" evidence="1">
    <location>
        <begin position="94"/>
        <end position="135"/>
    </location>
</feature>
<sequence>LDSCVRHEIDGQDRWKFPPASKELTIEIALAINACVEGKLEEYTLLLSTGDLLVIDYNIRQGHKNMEGARGQDILLKVFHALSQLALGYEVGGDDQTYKDATAEEEEGKEEADNADTSTKSGSDEDANTNQNAGT</sequence>
<dbReference type="AlphaFoldDB" id="A0A0F9BBQ1"/>
<proteinExistence type="predicted"/>
<protein>
    <submittedName>
        <fullName evidence="2">Uncharacterized protein</fullName>
    </submittedName>
</protein>
<name>A0A0F9BBQ1_9ZZZZ</name>
<comment type="caution">
    <text evidence="2">The sequence shown here is derived from an EMBL/GenBank/DDBJ whole genome shotgun (WGS) entry which is preliminary data.</text>
</comment>
<organism evidence="2">
    <name type="scientific">marine sediment metagenome</name>
    <dbReference type="NCBI Taxonomy" id="412755"/>
    <lineage>
        <taxon>unclassified sequences</taxon>
        <taxon>metagenomes</taxon>
        <taxon>ecological metagenomes</taxon>
    </lineage>
</organism>
<feature type="non-terminal residue" evidence="2">
    <location>
        <position position="1"/>
    </location>
</feature>
<evidence type="ECO:0000256" key="1">
    <source>
        <dbReference type="SAM" id="MobiDB-lite"/>
    </source>
</evidence>
<feature type="compositionally biased region" description="Acidic residues" evidence="1">
    <location>
        <begin position="103"/>
        <end position="114"/>
    </location>
</feature>
<gene>
    <name evidence="2" type="ORF">LCGC14_2468400</name>
</gene>
<dbReference type="EMBL" id="LAZR01038596">
    <property type="protein sequence ID" value="KKL19145.1"/>
    <property type="molecule type" value="Genomic_DNA"/>
</dbReference>
<accession>A0A0F9BBQ1</accession>
<evidence type="ECO:0000313" key="2">
    <source>
        <dbReference type="EMBL" id="KKL19145.1"/>
    </source>
</evidence>
<reference evidence="2" key="1">
    <citation type="journal article" date="2015" name="Nature">
        <title>Complex archaea that bridge the gap between prokaryotes and eukaryotes.</title>
        <authorList>
            <person name="Spang A."/>
            <person name="Saw J.H."/>
            <person name="Jorgensen S.L."/>
            <person name="Zaremba-Niedzwiedzka K."/>
            <person name="Martijn J."/>
            <person name="Lind A.E."/>
            <person name="van Eijk R."/>
            <person name="Schleper C."/>
            <person name="Guy L."/>
            <person name="Ettema T.J."/>
        </authorList>
    </citation>
    <scope>NUCLEOTIDE SEQUENCE</scope>
</reference>